<keyword evidence="2" id="KW-1185">Reference proteome</keyword>
<dbReference type="SUPFAM" id="SSF103515">
    <property type="entry name" value="Autotransporter"/>
    <property type="match status" value="1"/>
</dbReference>
<reference evidence="1 2" key="1">
    <citation type="submission" date="2018-09" db="EMBL/GenBank/DDBJ databases">
        <title>Genome sequencing of strain 6GH32-13.</title>
        <authorList>
            <person name="Weon H.-Y."/>
            <person name="Heo J."/>
            <person name="Kwon S.-W."/>
        </authorList>
    </citation>
    <scope>NUCLEOTIDE SEQUENCE [LARGE SCALE GENOMIC DNA]</scope>
    <source>
        <strain evidence="1 2">5GH32-13</strain>
    </source>
</reference>
<dbReference type="Proteomes" id="UP000263900">
    <property type="component" value="Chromosome"/>
</dbReference>
<sequence>MASWAQNTTHIGAEVAYSNDFFKISDPAGRLTQPDINSALWGVNIRRTFNKKVFLETGIYARAYKVGLAFDHEFGSSGTDRTGYLVPLRAGIRLPILKGAVTLCPVAGVTFGVTDEGYGGKVEGTRQWDGVETIRYSYTVQYPSQVFALFQAGAGIDIRLWPKTLLCLSTNFYGGISKIMMQRIEYVAGAGMPNKATQHTNGGFYTVGVGFKYEVNWF</sequence>
<evidence type="ECO:0008006" key="3">
    <source>
        <dbReference type="Google" id="ProtNLM"/>
    </source>
</evidence>
<evidence type="ECO:0000313" key="1">
    <source>
        <dbReference type="EMBL" id="AXY76052.1"/>
    </source>
</evidence>
<dbReference type="KEGG" id="pseg:D3H65_19595"/>
<gene>
    <name evidence="1" type="ORF">D3H65_19595</name>
</gene>
<name>A0A3B7MNJ8_9BACT</name>
<protein>
    <recommendedName>
        <fullName evidence="3">Outer membrane protein beta-barrel domain-containing protein</fullName>
    </recommendedName>
</protein>
<dbReference type="EMBL" id="CP032157">
    <property type="protein sequence ID" value="AXY76052.1"/>
    <property type="molecule type" value="Genomic_DNA"/>
</dbReference>
<organism evidence="1 2">
    <name type="scientific">Paraflavitalea soli</name>
    <dbReference type="NCBI Taxonomy" id="2315862"/>
    <lineage>
        <taxon>Bacteria</taxon>
        <taxon>Pseudomonadati</taxon>
        <taxon>Bacteroidota</taxon>
        <taxon>Chitinophagia</taxon>
        <taxon>Chitinophagales</taxon>
        <taxon>Chitinophagaceae</taxon>
        <taxon>Paraflavitalea</taxon>
    </lineage>
</organism>
<dbReference type="AlphaFoldDB" id="A0A3B7MNJ8"/>
<evidence type="ECO:0000313" key="2">
    <source>
        <dbReference type="Proteomes" id="UP000263900"/>
    </source>
</evidence>
<proteinExistence type="predicted"/>
<accession>A0A3B7MNJ8</accession>
<dbReference type="InterPro" id="IPR036709">
    <property type="entry name" value="Autotransporte_beta_dom_sf"/>
</dbReference>